<accession>F0F6L9</accession>
<dbReference type="STRING" id="888743.HMPREF9141_1241"/>
<dbReference type="SUPFAM" id="SSF49899">
    <property type="entry name" value="Concanavalin A-like lectins/glucanases"/>
    <property type="match status" value="1"/>
</dbReference>
<evidence type="ECO:0000313" key="3">
    <source>
        <dbReference type="EMBL" id="EGC20301.1"/>
    </source>
</evidence>
<feature type="chain" id="PRO_5003250396" description="BT-3987-like N-terminal domain-containing protein" evidence="1">
    <location>
        <begin position="24"/>
        <end position="387"/>
    </location>
</feature>
<dbReference type="EMBL" id="AEWX01000017">
    <property type="protein sequence ID" value="EGC20301.1"/>
    <property type="molecule type" value="Genomic_DNA"/>
</dbReference>
<proteinExistence type="predicted"/>
<keyword evidence="4" id="KW-1185">Reference proteome</keyword>
<reference evidence="3 4" key="1">
    <citation type="submission" date="2011-01" db="EMBL/GenBank/DDBJ databases">
        <authorList>
            <person name="Muzny D."/>
            <person name="Qin X."/>
            <person name="Deng J."/>
            <person name="Jiang H."/>
            <person name="Liu Y."/>
            <person name="Qu J."/>
            <person name="Song X.-Z."/>
            <person name="Zhang L."/>
            <person name="Thornton R."/>
            <person name="Coyle M."/>
            <person name="Francisco L."/>
            <person name="Jackson L."/>
            <person name="Javaid M."/>
            <person name="Korchina V."/>
            <person name="Kovar C."/>
            <person name="Mata R."/>
            <person name="Mathew T."/>
            <person name="Ngo R."/>
            <person name="Nguyen L."/>
            <person name="Nguyen N."/>
            <person name="Okwuonu G."/>
            <person name="Ongeri F."/>
            <person name="Pham C."/>
            <person name="Simmons D."/>
            <person name="Wilczek-Boney K."/>
            <person name="Hale W."/>
            <person name="Jakkamsetti A."/>
            <person name="Pham P."/>
            <person name="Ruth R."/>
            <person name="San Lucas F."/>
            <person name="Warren J."/>
            <person name="Zhang J."/>
            <person name="Zhao Z."/>
            <person name="Zhou C."/>
            <person name="Zhu D."/>
            <person name="Lee S."/>
            <person name="Bess C."/>
            <person name="Blankenburg K."/>
            <person name="Forbes L."/>
            <person name="Fu Q."/>
            <person name="Gubbala S."/>
            <person name="Hirani K."/>
            <person name="Jayaseelan J.C."/>
            <person name="Lara F."/>
            <person name="Munidasa M."/>
            <person name="Palculict T."/>
            <person name="Patil S."/>
            <person name="Pu L.-L."/>
            <person name="Saada N."/>
            <person name="Tang L."/>
            <person name="Weissenberger G."/>
            <person name="Zhu Y."/>
            <person name="Hemphill L."/>
            <person name="Shang Y."/>
            <person name="Youmans B."/>
            <person name="Ayvaz T."/>
            <person name="Ross M."/>
            <person name="Santibanez J."/>
            <person name="Aqrawi P."/>
            <person name="Gross S."/>
            <person name="Joshi V."/>
            <person name="Fowler G."/>
            <person name="Nazareth L."/>
            <person name="Reid J."/>
            <person name="Worley K."/>
            <person name="Petrosino J."/>
            <person name="Highlander S."/>
            <person name="Gibbs R."/>
        </authorList>
    </citation>
    <scope>NUCLEOTIDE SEQUENCE [LARGE SCALE GENOMIC DNA]</scope>
    <source>
        <strain evidence="3 4">DSM 16608</strain>
    </source>
</reference>
<dbReference type="InterPro" id="IPR013728">
    <property type="entry name" value="BT_3987-like_N"/>
</dbReference>
<feature type="signal peptide" evidence="1">
    <location>
        <begin position="1"/>
        <end position="23"/>
    </location>
</feature>
<dbReference type="OrthoDB" id="2582440at2"/>
<dbReference type="PROSITE" id="PS51257">
    <property type="entry name" value="PROKAR_LIPOPROTEIN"/>
    <property type="match status" value="1"/>
</dbReference>
<dbReference type="RefSeq" id="WP_007368770.1">
    <property type="nucleotide sequence ID" value="NZ_GL872283.1"/>
</dbReference>
<keyword evidence="1" id="KW-0732">Signal</keyword>
<dbReference type="Gene3D" id="2.60.40.1740">
    <property type="entry name" value="hypothetical protein (bacova_03559)"/>
    <property type="match status" value="1"/>
</dbReference>
<organism evidence="3 4">
    <name type="scientific">Prevotella multiformis DSM 16608</name>
    <dbReference type="NCBI Taxonomy" id="888743"/>
    <lineage>
        <taxon>Bacteria</taxon>
        <taxon>Pseudomonadati</taxon>
        <taxon>Bacteroidota</taxon>
        <taxon>Bacteroidia</taxon>
        <taxon>Bacteroidales</taxon>
        <taxon>Prevotellaceae</taxon>
        <taxon>Prevotella</taxon>
    </lineage>
</organism>
<name>F0F6L9_9BACT</name>
<dbReference type="GO" id="GO:0005975">
    <property type="term" value="P:carbohydrate metabolic process"/>
    <property type="evidence" value="ECO:0007669"/>
    <property type="project" value="UniProtKB-ARBA"/>
</dbReference>
<evidence type="ECO:0000259" key="2">
    <source>
        <dbReference type="Pfam" id="PF08522"/>
    </source>
</evidence>
<dbReference type="HOGENOM" id="CLU_050496_1_0_10"/>
<dbReference type="eggNOG" id="COG1409">
    <property type="taxonomic scope" value="Bacteria"/>
</dbReference>
<dbReference type="InterPro" id="IPR013320">
    <property type="entry name" value="ConA-like_dom_sf"/>
</dbReference>
<feature type="domain" description="BT-3987-like N-terminal" evidence="2">
    <location>
        <begin position="34"/>
        <end position="153"/>
    </location>
</feature>
<gene>
    <name evidence="3" type="ORF">HMPREF9141_1241</name>
</gene>
<dbReference type="Pfam" id="PF13385">
    <property type="entry name" value="Laminin_G_3"/>
    <property type="match status" value="1"/>
</dbReference>
<comment type="caution">
    <text evidence="3">The sequence shown here is derived from an EMBL/GenBank/DDBJ whole genome shotgun (WGS) entry which is preliminary data.</text>
</comment>
<evidence type="ECO:0000256" key="1">
    <source>
        <dbReference type="SAM" id="SignalP"/>
    </source>
</evidence>
<sequence>MMKYNISKHVMGGLAAASLMLLAACNNAEYSPLSNQAYIAQTNTNGNSNEKVTIGNTAVTTTVNVRLSDPATEDCTFEVVTDESALDAYNQRNETSYKVLPKEFYSLSGSEVTIEAGKTTSSAVTLTINPLTQALKESGQKYAVALRLKSKDGKYDVLNSGSTMVYLLDQVIYQAVPTINASHNIHFTMRQAYDLNEWTLEFNVNMSELGKGLGELNNQALFGAWGSNGGEIYTRFGDAPIEGNRLQIKTQGTQMNSKMLFDAKKWYHIAFVCTGTKLYLYVNGVLDNSMSLPGNTTNIASPINFGNTDYLKADVKVSELRFWTKARTQAQVLNNMYACDPKSDGLEAYWKLNEGQGDTFADATGHGNTGKCVSVPNWEQNVRIDGK</sequence>
<dbReference type="Pfam" id="PF08522">
    <property type="entry name" value="BT_3987-like_N"/>
    <property type="match status" value="1"/>
</dbReference>
<dbReference type="GO" id="GO:0004553">
    <property type="term" value="F:hydrolase activity, hydrolyzing O-glycosyl compounds"/>
    <property type="evidence" value="ECO:0007669"/>
    <property type="project" value="UniProtKB-ARBA"/>
</dbReference>
<evidence type="ECO:0000313" key="4">
    <source>
        <dbReference type="Proteomes" id="UP000005697"/>
    </source>
</evidence>
<dbReference type="AlphaFoldDB" id="F0F6L9"/>
<protein>
    <recommendedName>
        <fullName evidence="2">BT-3987-like N-terminal domain-containing protein</fullName>
    </recommendedName>
</protein>
<dbReference type="Proteomes" id="UP000005697">
    <property type="component" value="Unassembled WGS sequence"/>
</dbReference>
<dbReference type="Gene3D" id="2.60.120.200">
    <property type="match status" value="1"/>
</dbReference>